<evidence type="ECO:0000313" key="2">
    <source>
        <dbReference type="EMBL" id="MFC3125216.1"/>
    </source>
</evidence>
<evidence type="ECO:0000259" key="1">
    <source>
        <dbReference type="Pfam" id="PF13579"/>
    </source>
</evidence>
<dbReference type="RefSeq" id="WP_379595753.1">
    <property type="nucleotide sequence ID" value="NZ_JBHRTN010000008.1"/>
</dbReference>
<dbReference type="Pfam" id="PF13692">
    <property type="entry name" value="Glyco_trans_1_4"/>
    <property type="match status" value="1"/>
</dbReference>
<dbReference type="PANTHER" id="PTHR12526:SF638">
    <property type="entry name" value="SPORE COAT PROTEIN SA"/>
    <property type="match status" value="1"/>
</dbReference>
<organism evidence="2 3">
    <name type="scientific">Teichococcus globiformis</name>
    <dbReference type="NCBI Taxonomy" id="2307229"/>
    <lineage>
        <taxon>Bacteria</taxon>
        <taxon>Pseudomonadati</taxon>
        <taxon>Pseudomonadota</taxon>
        <taxon>Alphaproteobacteria</taxon>
        <taxon>Acetobacterales</taxon>
        <taxon>Roseomonadaceae</taxon>
        <taxon>Roseomonas</taxon>
    </lineage>
</organism>
<name>A0ABV7G3E4_9PROT</name>
<dbReference type="Gene3D" id="3.40.50.2000">
    <property type="entry name" value="Glycogen Phosphorylase B"/>
    <property type="match status" value="2"/>
</dbReference>
<gene>
    <name evidence="2" type="ORF">ACFOD4_09095</name>
</gene>
<dbReference type="SUPFAM" id="SSF53756">
    <property type="entry name" value="UDP-Glycosyltransferase/glycogen phosphorylase"/>
    <property type="match status" value="1"/>
</dbReference>
<comment type="caution">
    <text evidence="2">The sequence shown here is derived from an EMBL/GenBank/DDBJ whole genome shotgun (WGS) entry which is preliminary data.</text>
</comment>
<dbReference type="InterPro" id="IPR028098">
    <property type="entry name" value="Glyco_trans_4-like_N"/>
</dbReference>
<protein>
    <submittedName>
        <fullName evidence="2">Glycosyltransferase family 4 protein</fullName>
    </submittedName>
</protein>
<accession>A0ABV7G3E4</accession>
<dbReference type="PANTHER" id="PTHR12526">
    <property type="entry name" value="GLYCOSYLTRANSFERASE"/>
    <property type="match status" value="1"/>
</dbReference>
<keyword evidence="3" id="KW-1185">Reference proteome</keyword>
<dbReference type="Proteomes" id="UP001595593">
    <property type="component" value="Unassembled WGS sequence"/>
</dbReference>
<proteinExistence type="predicted"/>
<reference evidence="3" key="1">
    <citation type="journal article" date="2019" name="Int. J. Syst. Evol. Microbiol.">
        <title>The Global Catalogue of Microorganisms (GCM) 10K type strain sequencing project: providing services to taxonomists for standard genome sequencing and annotation.</title>
        <authorList>
            <consortium name="The Broad Institute Genomics Platform"/>
            <consortium name="The Broad Institute Genome Sequencing Center for Infectious Disease"/>
            <person name="Wu L."/>
            <person name="Ma J."/>
        </authorList>
    </citation>
    <scope>NUCLEOTIDE SEQUENCE [LARGE SCALE GENOMIC DNA]</scope>
    <source>
        <strain evidence="3">KCTC 52094</strain>
    </source>
</reference>
<dbReference type="CDD" id="cd03794">
    <property type="entry name" value="GT4_WbuB-like"/>
    <property type="match status" value="1"/>
</dbReference>
<dbReference type="EMBL" id="JBHRTN010000008">
    <property type="protein sequence ID" value="MFC3125216.1"/>
    <property type="molecule type" value="Genomic_DNA"/>
</dbReference>
<dbReference type="Pfam" id="PF13579">
    <property type="entry name" value="Glyco_trans_4_4"/>
    <property type="match status" value="1"/>
</dbReference>
<sequence length="418" mass="43940">MRLLYLHQHYSGPEGTTATRSHALATALAARGHEVTLACGRYDGAVTGLDGVFRQGRREGRVRGFRVVEHDIRCGNAMGFAARSAAFLRFAGRATHLALAEPFDLVIASSTPLTVVLPALAARRLRGTPFLFEIRDPWPELPRAMGGVPAPALAAMAGMANAACRQAAAVVALSEGMAQTALVRGAARDRVHVVPNGCDLDLFGPHIPAWRPAEAAPWEMLAVYAGAHGRANGLDQLLDAAALLLARGEARIRLLLVGEGSEKQRLQEAAVQRGLHNVSFLPPLGKRKLATLLAGAQAGLHCLAPVGAFAEWTAPNKLMDYLAAGLPVISNLPGHGARLLSGAEGAGACGIPVPPGDTAALAEALGWMATNPSLRLAMGRAAREQAVRRWDRRLLAHDFVGIVESLAEPAAEEALLAA</sequence>
<feature type="domain" description="Glycosyltransferase subfamily 4-like N-terminal" evidence="1">
    <location>
        <begin position="16"/>
        <end position="197"/>
    </location>
</feature>
<evidence type="ECO:0000313" key="3">
    <source>
        <dbReference type="Proteomes" id="UP001595593"/>
    </source>
</evidence>